<dbReference type="EMBL" id="CAJPEV010002190">
    <property type="protein sequence ID" value="CAG0896057.1"/>
    <property type="molecule type" value="Genomic_DNA"/>
</dbReference>
<reference evidence="3" key="1">
    <citation type="submission" date="2020-11" db="EMBL/GenBank/DDBJ databases">
        <authorList>
            <person name="Tran Van P."/>
        </authorList>
    </citation>
    <scope>NUCLEOTIDE SEQUENCE</scope>
</reference>
<evidence type="ECO:0000256" key="1">
    <source>
        <dbReference type="SAM" id="MobiDB-lite"/>
    </source>
</evidence>
<dbReference type="Proteomes" id="UP000677054">
    <property type="component" value="Unassembled WGS sequence"/>
</dbReference>
<keyword evidence="2" id="KW-0732">Signal</keyword>
<accession>A0A7R8XK89</accession>
<evidence type="ECO:0000313" key="3">
    <source>
        <dbReference type="EMBL" id="CAD7249238.1"/>
    </source>
</evidence>
<name>A0A7R8XK89_9CRUS</name>
<feature type="region of interest" description="Disordered" evidence="1">
    <location>
        <begin position="109"/>
        <end position="135"/>
    </location>
</feature>
<dbReference type="AlphaFoldDB" id="A0A7R8XK89"/>
<dbReference type="EMBL" id="LR901707">
    <property type="protein sequence ID" value="CAD7249238.1"/>
    <property type="molecule type" value="Genomic_DNA"/>
</dbReference>
<evidence type="ECO:0000256" key="2">
    <source>
        <dbReference type="SAM" id="SignalP"/>
    </source>
</evidence>
<gene>
    <name evidence="3" type="ORF">DSTB1V02_LOCUS9037</name>
</gene>
<evidence type="ECO:0000313" key="4">
    <source>
        <dbReference type="Proteomes" id="UP000677054"/>
    </source>
</evidence>
<sequence length="209" mass="22879">MHHVLEVASCALLLALGTFTGVLAEGAATGEPGEEPGREPVGLEGTRSLQDSPDKRDWSQLHSSWGKKSDLPRFPSTPSTPPPPPSLHLLHFSTFSTPPHSPLLRLLHPSISTSFTPPPSPPYPSPPPPSTAPLRPHPKKKMAWIMKFLHLYDLLIFDQPAFVTPSRSLLSISLNRLPPNFPNAISIDEQSRMSVASHFSSFLMVRRPG</sequence>
<feature type="region of interest" description="Disordered" evidence="1">
    <location>
        <begin position="27"/>
        <end position="92"/>
    </location>
</feature>
<protein>
    <submittedName>
        <fullName evidence="3">Uncharacterized protein</fullName>
    </submittedName>
</protein>
<organism evidence="3">
    <name type="scientific">Darwinula stevensoni</name>
    <dbReference type="NCBI Taxonomy" id="69355"/>
    <lineage>
        <taxon>Eukaryota</taxon>
        <taxon>Metazoa</taxon>
        <taxon>Ecdysozoa</taxon>
        <taxon>Arthropoda</taxon>
        <taxon>Crustacea</taxon>
        <taxon>Oligostraca</taxon>
        <taxon>Ostracoda</taxon>
        <taxon>Podocopa</taxon>
        <taxon>Podocopida</taxon>
        <taxon>Darwinulocopina</taxon>
        <taxon>Darwinuloidea</taxon>
        <taxon>Darwinulidae</taxon>
        <taxon>Darwinula</taxon>
    </lineage>
</organism>
<proteinExistence type="predicted"/>
<feature type="compositionally biased region" description="Pro residues" evidence="1">
    <location>
        <begin position="116"/>
        <end position="131"/>
    </location>
</feature>
<feature type="signal peptide" evidence="2">
    <location>
        <begin position="1"/>
        <end position="24"/>
    </location>
</feature>
<feature type="chain" id="PRO_5036209293" evidence="2">
    <location>
        <begin position="25"/>
        <end position="209"/>
    </location>
</feature>
<keyword evidence="4" id="KW-1185">Reference proteome</keyword>